<protein>
    <submittedName>
        <fullName evidence="2">Uncharacterized protein</fullName>
    </submittedName>
</protein>
<dbReference type="AlphaFoldDB" id="A0A3G8Y8P7"/>
<dbReference type="KEGG" id="dph:EHF33_02420"/>
<gene>
    <name evidence="2" type="ORF">EHF33_02420</name>
</gene>
<accession>A0A3G8Y8P7</accession>
<name>A0A3G8Y8P7_9DEIO</name>
<reference evidence="2 3" key="1">
    <citation type="submission" date="2018-11" db="EMBL/GenBank/DDBJ databases">
        <title>Deinococcus shelandsis sp. nov., isolated from South Shetland Islands soil of Antarctica.</title>
        <authorList>
            <person name="Tian J."/>
        </authorList>
    </citation>
    <scope>NUCLEOTIDE SEQUENCE [LARGE SCALE GENOMIC DNA]</scope>
    <source>
        <strain evidence="2 3">S14-83T</strain>
    </source>
</reference>
<dbReference type="Proteomes" id="UP000276417">
    <property type="component" value="Chromosome 1"/>
</dbReference>
<sequence length="134" mass="14288">MRLLGIGLLGLGLSSLAASAMVAPKNASLTDETPIYVRQNVQTTLVSAYADGSKALELGCRGDRIYGQQDWNGSKIVASVLIFDPNIGKVTASMTMSKRDKRILEPETGKYSAVCESGTVVLRLGEGVKLIELK</sequence>
<keyword evidence="3" id="KW-1185">Reference proteome</keyword>
<evidence type="ECO:0000256" key="1">
    <source>
        <dbReference type="SAM" id="SignalP"/>
    </source>
</evidence>
<evidence type="ECO:0000313" key="3">
    <source>
        <dbReference type="Proteomes" id="UP000276417"/>
    </source>
</evidence>
<evidence type="ECO:0000313" key="2">
    <source>
        <dbReference type="EMBL" id="AZI41742.1"/>
    </source>
</evidence>
<feature type="chain" id="PRO_5018319507" evidence="1">
    <location>
        <begin position="21"/>
        <end position="134"/>
    </location>
</feature>
<dbReference type="EMBL" id="CP034183">
    <property type="protein sequence ID" value="AZI41742.1"/>
    <property type="molecule type" value="Genomic_DNA"/>
</dbReference>
<proteinExistence type="predicted"/>
<keyword evidence="1" id="KW-0732">Signal</keyword>
<dbReference type="RefSeq" id="WP_124867554.1">
    <property type="nucleotide sequence ID" value="NZ_CP034183.1"/>
</dbReference>
<organism evidence="2 3">
    <name type="scientific">Deinococcus psychrotolerans</name>
    <dbReference type="NCBI Taxonomy" id="2489213"/>
    <lineage>
        <taxon>Bacteria</taxon>
        <taxon>Thermotogati</taxon>
        <taxon>Deinococcota</taxon>
        <taxon>Deinococci</taxon>
        <taxon>Deinococcales</taxon>
        <taxon>Deinococcaceae</taxon>
        <taxon>Deinococcus</taxon>
    </lineage>
</organism>
<feature type="signal peptide" evidence="1">
    <location>
        <begin position="1"/>
        <end position="20"/>
    </location>
</feature>